<feature type="domain" description="Isochorismatase-like" evidence="2">
    <location>
        <begin position="38"/>
        <end position="215"/>
    </location>
</feature>
<dbReference type="STRING" id="362257.SVTN_00495"/>
<gene>
    <name evidence="3" type="ORF">SVTN_00495</name>
</gene>
<proteinExistence type="predicted"/>
<dbReference type="KEGG" id="svt:SVTN_00495"/>
<dbReference type="InterPro" id="IPR050272">
    <property type="entry name" value="Isochorismatase-like_hydrls"/>
</dbReference>
<dbReference type="Gene3D" id="3.40.50.850">
    <property type="entry name" value="Isochorismatase-like"/>
    <property type="match status" value="1"/>
</dbReference>
<sequence>MHSDSKIHNWRIEPREYARQEERRGRRHAYESLDPARTALVVIDMVPFFTEANPYVRGIVPNIGRIADALRTAGGLITWVLPANKAPLGSLSGEFYGPAVSEMFAATGGEGALRSRLWHALDVRPEDPVMEKNAHSAFFPGRSPLPGLLAERDIDTLLITGTATNVCCESSARDAATTGLRVLMVADANAARSDQEHNATLHTIYRSFGDVRATDEVVDLIGQRSN</sequence>
<dbReference type="PANTHER" id="PTHR43540:SF6">
    <property type="entry name" value="ISOCHORISMATASE-LIKE DOMAIN-CONTAINING PROTEIN"/>
    <property type="match status" value="1"/>
</dbReference>
<dbReference type="CDD" id="cd00431">
    <property type="entry name" value="cysteine_hydrolases"/>
    <property type="match status" value="1"/>
</dbReference>
<evidence type="ECO:0000313" key="4">
    <source>
        <dbReference type="Proteomes" id="UP000031774"/>
    </source>
</evidence>
<dbReference type="InterPro" id="IPR000868">
    <property type="entry name" value="Isochorismatase-like_dom"/>
</dbReference>
<name>A0A0B5HRZ9_9ACTN</name>
<evidence type="ECO:0000313" key="3">
    <source>
        <dbReference type="EMBL" id="AJF63236.1"/>
    </source>
</evidence>
<dbReference type="SUPFAM" id="SSF52499">
    <property type="entry name" value="Isochorismatase-like hydrolases"/>
    <property type="match status" value="1"/>
</dbReference>
<keyword evidence="1" id="KW-0378">Hydrolase</keyword>
<reference evidence="3 4" key="1">
    <citation type="submission" date="2014-12" db="EMBL/GenBank/DDBJ databases">
        <title>Complete genome sequence of Streptomyces vietnamensis strain GIMV4.0001, a genetic manipulable producer of the benzoisochromanequinone antibiotic granaticin.</title>
        <authorList>
            <person name="Deng M.R."/>
            <person name="Guo J."/>
            <person name="Ma L.Y."/>
            <person name="Feng G.D."/>
            <person name="Mo C.Y."/>
            <person name="Zhu H.H."/>
        </authorList>
    </citation>
    <scope>NUCLEOTIDE SEQUENCE [LARGE SCALE GENOMIC DNA]</scope>
    <source>
        <strain evidence="4">GIMV4.0001</strain>
    </source>
</reference>
<dbReference type="InterPro" id="IPR036380">
    <property type="entry name" value="Isochorismatase-like_sf"/>
</dbReference>
<evidence type="ECO:0000259" key="2">
    <source>
        <dbReference type="Pfam" id="PF00857"/>
    </source>
</evidence>
<evidence type="ECO:0000256" key="1">
    <source>
        <dbReference type="ARBA" id="ARBA00022801"/>
    </source>
</evidence>
<protein>
    <submittedName>
        <fullName evidence="3">Isochorismatase</fullName>
    </submittedName>
</protein>
<dbReference type="Pfam" id="PF00857">
    <property type="entry name" value="Isochorismatase"/>
    <property type="match status" value="1"/>
</dbReference>
<dbReference type="HOGENOM" id="CLU_068979_8_2_11"/>
<dbReference type="Proteomes" id="UP000031774">
    <property type="component" value="Chromosome"/>
</dbReference>
<dbReference type="PANTHER" id="PTHR43540">
    <property type="entry name" value="PEROXYUREIDOACRYLATE/UREIDOACRYLATE AMIDOHYDROLASE-RELATED"/>
    <property type="match status" value="1"/>
</dbReference>
<dbReference type="AlphaFoldDB" id="A0A0B5HRZ9"/>
<keyword evidence="4" id="KW-1185">Reference proteome</keyword>
<accession>A0A0B5HRZ9</accession>
<organism evidence="3 4">
    <name type="scientific">Streptomyces vietnamensis</name>
    <dbReference type="NCBI Taxonomy" id="362257"/>
    <lineage>
        <taxon>Bacteria</taxon>
        <taxon>Bacillati</taxon>
        <taxon>Actinomycetota</taxon>
        <taxon>Actinomycetes</taxon>
        <taxon>Kitasatosporales</taxon>
        <taxon>Streptomycetaceae</taxon>
        <taxon>Streptomyces</taxon>
    </lineage>
</organism>
<dbReference type="GO" id="GO:0016787">
    <property type="term" value="F:hydrolase activity"/>
    <property type="evidence" value="ECO:0007669"/>
    <property type="project" value="UniProtKB-KW"/>
</dbReference>
<dbReference type="EMBL" id="CP010407">
    <property type="protein sequence ID" value="AJF63236.1"/>
    <property type="molecule type" value="Genomic_DNA"/>
</dbReference>
<dbReference type="RefSeq" id="WP_041127321.1">
    <property type="nucleotide sequence ID" value="NZ_CP010407.1"/>
</dbReference>